<dbReference type="InterPro" id="IPR004207">
    <property type="entry name" value="Fd_thioredoxin_Rdtase_alpha"/>
</dbReference>
<feature type="region of interest" description="Disordered" evidence="1">
    <location>
        <begin position="758"/>
        <end position="783"/>
    </location>
</feature>
<dbReference type="InterPro" id="IPR007720">
    <property type="entry name" value="PigQ/GPI1"/>
</dbReference>
<name>A0A6V7PXI8_ANACO</name>
<evidence type="ECO:0000256" key="2">
    <source>
        <dbReference type="SAM" id="Phobius"/>
    </source>
</evidence>
<feature type="compositionally biased region" description="Acidic residues" evidence="1">
    <location>
        <begin position="764"/>
        <end position="773"/>
    </location>
</feature>
<feature type="transmembrane region" description="Helical" evidence="2">
    <location>
        <begin position="557"/>
        <end position="581"/>
    </location>
</feature>
<dbReference type="Pfam" id="PF02941">
    <property type="entry name" value="FeThRed_A"/>
    <property type="match status" value="1"/>
</dbReference>
<feature type="transmembrane region" description="Helical" evidence="2">
    <location>
        <begin position="480"/>
        <end position="504"/>
    </location>
</feature>
<proteinExistence type="predicted"/>
<feature type="transmembrane region" description="Helical" evidence="2">
    <location>
        <begin position="587"/>
        <end position="615"/>
    </location>
</feature>
<keyword evidence="2" id="KW-1133">Transmembrane helix</keyword>
<feature type="transmembrane region" description="Helical" evidence="2">
    <location>
        <begin position="389"/>
        <end position="410"/>
    </location>
</feature>
<gene>
    <name evidence="4" type="ORF">CB5_LOCUS18855</name>
</gene>
<dbReference type="AlphaFoldDB" id="A0A6V7PXI8"/>
<organism evidence="4">
    <name type="scientific">Ananas comosus var. bracteatus</name>
    <name type="common">red pineapple</name>
    <dbReference type="NCBI Taxonomy" id="296719"/>
    <lineage>
        <taxon>Eukaryota</taxon>
        <taxon>Viridiplantae</taxon>
        <taxon>Streptophyta</taxon>
        <taxon>Embryophyta</taxon>
        <taxon>Tracheophyta</taxon>
        <taxon>Spermatophyta</taxon>
        <taxon>Magnoliopsida</taxon>
        <taxon>Liliopsida</taxon>
        <taxon>Poales</taxon>
        <taxon>Bromeliaceae</taxon>
        <taxon>Bromelioideae</taxon>
        <taxon>Ananas</taxon>
    </lineage>
</organism>
<dbReference type="PANTHER" id="PTHR47555">
    <property type="entry name" value="N-ACETYLGLUCOSAMINYL TRANSFERASE COMPONENT FAMILY PROTEIN / GPI1 FAMILY PROTEIN"/>
    <property type="match status" value="1"/>
</dbReference>
<feature type="transmembrane region" description="Helical" evidence="2">
    <location>
        <begin position="516"/>
        <end position="536"/>
    </location>
</feature>
<dbReference type="SUPFAM" id="SSF50090">
    <property type="entry name" value="Electron transport accessory proteins"/>
    <property type="match status" value="1"/>
</dbReference>
<feature type="domain" description="Ferredoxin thioredoxin reductase alpha chain" evidence="3">
    <location>
        <begin position="863"/>
        <end position="936"/>
    </location>
</feature>
<sequence>MVGRKRCRIWWPDRPLVVERTSSLLLFGWFITCESSGPVDVVVAAAIPPHSISLFLRQSGDLQEILRSVNGKMPMHLQESSKFTIIGQYDAGYYTDSKMKDNNKKSPLLLSDIEQLQCIGGAKSCASKDNSNDIVNGQESCAKAGYGDNYQKRNCGCSELDDITEHYRKSLVRNGNWIHLLYKSARVFSKEAKQIPQLHHLHQQDCIFTVCDAHVLLYDCPTDGKNYLSVNSWGLSQHAKPSFKKPHFVNDLQKKQLLLDLESVVLALNCSNVAKEFLEQHVGVSKSVITCLFTSILPQLAAILRQFVAVSVASIFSIIYLFLQFLRKDFFGRSRTVFFVAQKVFRHSCRYAHIRSCQILYWPIFLQDTGLSYLSNAEYAQKAALKKHFIWSNLAVDVILGIVLGVTLFTNIEAICFSTLTIAHYVTDNVLRAGCVWLMGVPAGFKLNSELAELLGMISLNAIQIFSTLWFFMSTSLGHIILGLAISGIVFGLTIPAALCIDMINLATVHVRTLHLFISFLYSQQIQVLASLWRLFRGRKWNPLRQRLDSYDYTVEQHVVGSLLFTPILLLLPTTSAFYIFFTMLNSMITCICIMVEIMISFLHATPYAEVIFWLTMRRRFPSGIWFETTQASSKHSSADYGLLEEGSLASESAERNLGLLINEGSESSLSLLRSNYATIGEVVAPHYRNIFSGVDSSFGRSLAYGLLSGQRIPSTLNTYRIPSTLNTSLPSSLPWMHIGVWEYWRLCYSSTTPRNPNPSLSYDAEDEEDDEGPPNPNPSLSYDAAIAQEPELLHRTSATPLSPQSSAASYLLGPAVRVWDPCNLLLRPPPSPDAAAEVAVTSDVLSSSEAAVEEEAAAAAKIGRWIRVKALLRVYHVAKALDLDLGGMEGTIKQYLGVWKGKRISANLPFKVEFLIRIDCQDSPVKFFAHLWEDEFEYIITTLATAVVRWIKLSLQGSYVSRLGETLKTSFLSVILIHIITDYVMDAAGSKLEKALGDQFP</sequence>
<dbReference type="InterPro" id="IPR008990">
    <property type="entry name" value="Elect_transpt_acc-like_dom_sf"/>
</dbReference>
<keyword evidence="2" id="KW-0472">Membrane</keyword>
<dbReference type="EMBL" id="LR862153">
    <property type="protein sequence ID" value="CAD1835644.1"/>
    <property type="molecule type" value="Genomic_DNA"/>
</dbReference>
<dbReference type="GO" id="GO:0015979">
    <property type="term" value="P:photosynthesis"/>
    <property type="evidence" value="ECO:0007669"/>
    <property type="project" value="InterPro"/>
</dbReference>
<dbReference type="GO" id="GO:0006506">
    <property type="term" value="P:GPI anchor biosynthetic process"/>
    <property type="evidence" value="ECO:0007669"/>
    <property type="project" value="InterPro"/>
</dbReference>
<dbReference type="PANTHER" id="PTHR47555:SF2">
    <property type="entry name" value="N-ACETYLGLUCOSAMINYL TRANSFERASE COMPONENT FAMILY PROTEIN _ GPI1 FAMILY PROTEIN"/>
    <property type="match status" value="1"/>
</dbReference>
<evidence type="ECO:0000256" key="1">
    <source>
        <dbReference type="SAM" id="MobiDB-lite"/>
    </source>
</evidence>
<feature type="transmembrane region" description="Helical" evidence="2">
    <location>
        <begin position="303"/>
        <end position="323"/>
    </location>
</feature>
<keyword evidence="2" id="KW-0812">Transmembrane</keyword>
<evidence type="ECO:0000259" key="3">
    <source>
        <dbReference type="Pfam" id="PF02941"/>
    </source>
</evidence>
<protein>
    <recommendedName>
        <fullName evidence="3">Ferredoxin thioredoxin reductase alpha chain domain-containing protein</fullName>
    </recommendedName>
</protein>
<dbReference type="Pfam" id="PF05024">
    <property type="entry name" value="Gpi1"/>
    <property type="match status" value="1"/>
</dbReference>
<dbReference type="GO" id="GO:0016020">
    <property type="term" value="C:membrane"/>
    <property type="evidence" value="ECO:0007669"/>
    <property type="project" value="InterPro"/>
</dbReference>
<reference evidence="4" key="1">
    <citation type="submission" date="2020-07" db="EMBL/GenBank/DDBJ databases">
        <authorList>
            <person name="Lin J."/>
        </authorList>
    </citation>
    <scope>NUCLEOTIDE SEQUENCE</scope>
</reference>
<accession>A0A6V7PXI8</accession>
<evidence type="ECO:0000313" key="4">
    <source>
        <dbReference type="EMBL" id="CAD1835644.1"/>
    </source>
</evidence>
<dbReference type="Gene3D" id="2.30.30.50">
    <property type="match status" value="1"/>
</dbReference>